<dbReference type="GO" id="GO:0043822">
    <property type="term" value="F:ribonuclease M5 activity"/>
    <property type="evidence" value="ECO:0007669"/>
    <property type="project" value="TreeGrafter"/>
</dbReference>
<comment type="caution">
    <text evidence="3">The sequence shown here is derived from an EMBL/GenBank/DDBJ whole genome shotgun (WGS) entry which is preliminary data.</text>
</comment>
<dbReference type="SUPFAM" id="SSF110455">
    <property type="entry name" value="Toprim domain"/>
    <property type="match status" value="1"/>
</dbReference>
<gene>
    <name evidence="3" type="ORF">C2E20_6771</name>
</gene>
<dbReference type="Pfam" id="PF13331">
    <property type="entry name" value="DUF4093"/>
    <property type="match status" value="1"/>
</dbReference>
<evidence type="ECO:0000259" key="2">
    <source>
        <dbReference type="SMART" id="SM00493"/>
    </source>
</evidence>
<feature type="compositionally biased region" description="Low complexity" evidence="1">
    <location>
        <begin position="101"/>
        <end position="116"/>
    </location>
</feature>
<dbReference type="InterPro" id="IPR006171">
    <property type="entry name" value="TOPRIM_dom"/>
</dbReference>
<dbReference type="Gene3D" id="3.40.1360.10">
    <property type="match status" value="1"/>
</dbReference>
<dbReference type="PANTHER" id="PTHR39156">
    <property type="entry name" value="RIBONUCLEASE M5"/>
    <property type="match status" value="1"/>
</dbReference>
<dbReference type="OrthoDB" id="536870at2759"/>
<evidence type="ECO:0000313" key="3">
    <source>
        <dbReference type="EMBL" id="PSC69712.1"/>
    </source>
</evidence>
<proteinExistence type="predicted"/>
<protein>
    <submittedName>
        <fullName evidence="3">Ribonuclease M5</fullName>
    </submittedName>
</protein>
<accession>A0A2P6V6K3</accession>
<name>A0A2P6V6K3_9CHLO</name>
<dbReference type="PANTHER" id="PTHR39156:SF1">
    <property type="entry name" value="RIBONUCLEASE M5"/>
    <property type="match status" value="1"/>
</dbReference>
<sequence>MLGERAPSRLLRPTCRRAPASAVRPAVTASSAAKQWDEGQQRNHTNAAPGDSRRQAAAAAPPPLHRGVPPSQPEQAAGLSNAKARQAVQQHAGPQLDHKAAGPPQQQAQQPQQQGQLVQRAPTKQHQRPRQQQRPSRQQPPDAQQQQQRQQQRWLVVVEGMSDMQAVRRAAPGCDVYVLGTATAADSPRVQQELSAAAARFRGLIVLTDPDVAGRQARQALADALPGCLHSFLPSSLATAGAATRHHEEGNVGVEHAAPDAIRTALAAPRGSDLARQAFTRQQLLDWGLVADMHARGGREAHRRSLVCGHLGLGDCDGRQLLRQLNRYGFTAAEVAPA</sequence>
<feature type="region of interest" description="Disordered" evidence="1">
    <location>
        <begin position="1"/>
        <end position="151"/>
    </location>
</feature>
<dbReference type="SMART" id="SM00493">
    <property type="entry name" value="TOPRIM"/>
    <property type="match status" value="1"/>
</dbReference>
<dbReference type="EMBL" id="LHPF02000024">
    <property type="protein sequence ID" value="PSC69712.1"/>
    <property type="molecule type" value="Genomic_DNA"/>
</dbReference>
<dbReference type="STRING" id="554055.A0A2P6V6K3"/>
<dbReference type="InterPro" id="IPR025156">
    <property type="entry name" value="RNase_M5_C"/>
</dbReference>
<feature type="compositionally biased region" description="Low complexity" evidence="1">
    <location>
        <begin position="132"/>
        <end position="151"/>
    </location>
</feature>
<feature type="domain" description="Toprim" evidence="2">
    <location>
        <begin position="153"/>
        <end position="230"/>
    </location>
</feature>
<reference evidence="3 4" key="1">
    <citation type="journal article" date="2018" name="Plant J.">
        <title>Genome sequences of Chlorella sorokiniana UTEX 1602 and Micractinium conductrix SAG 241.80: implications to maltose excretion by a green alga.</title>
        <authorList>
            <person name="Arriola M.B."/>
            <person name="Velmurugan N."/>
            <person name="Zhang Y."/>
            <person name="Plunkett M.H."/>
            <person name="Hondzo H."/>
            <person name="Barney B.M."/>
        </authorList>
    </citation>
    <scope>NUCLEOTIDE SEQUENCE [LARGE SCALE GENOMIC DNA]</scope>
    <source>
        <strain evidence="3 4">SAG 241.80</strain>
    </source>
</reference>
<dbReference type="Pfam" id="PF01751">
    <property type="entry name" value="Toprim"/>
    <property type="match status" value="1"/>
</dbReference>
<keyword evidence="4" id="KW-1185">Reference proteome</keyword>
<dbReference type="Proteomes" id="UP000239649">
    <property type="component" value="Unassembled WGS sequence"/>
</dbReference>
<dbReference type="AlphaFoldDB" id="A0A2P6V6K3"/>
<evidence type="ECO:0000313" key="4">
    <source>
        <dbReference type="Proteomes" id="UP000239649"/>
    </source>
</evidence>
<evidence type="ECO:0000256" key="1">
    <source>
        <dbReference type="SAM" id="MobiDB-lite"/>
    </source>
</evidence>
<feature type="compositionally biased region" description="Low complexity" evidence="1">
    <location>
        <begin position="16"/>
        <end position="33"/>
    </location>
</feature>
<dbReference type="GO" id="GO:0006364">
    <property type="term" value="P:rRNA processing"/>
    <property type="evidence" value="ECO:0007669"/>
    <property type="project" value="TreeGrafter"/>
</dbReference>
<organism evidence="3 4">
    <name type="scientific">Micractinium conductrix</name>
    <dbReference type="NCBI Taxonomy" id="554055"/>
    <lineage>
        <taxon>Eukaryota</taxon>
        <taxon>Viridiplantae</taxon>
        <taxon>Chlorophyta</taxon>
        <taxon>core chlorophytes</taxon>
        <taxon>Trebouxiophyceae</taxon>
        <taxon>Chlorellales</taxon>
        <taxon>Chlorellaceae</taxon>
        <taxon>Chlorella clade</taxon>
        <taxon>Micractinium</taxon>
    </lineage>
</organism>